<sequence>MEDGNVKATLDMLAGLGLDVRVMRETPFLAVVENPAIPSRRVAVAVPDGDGPARAAMFETDPRTGRNRPHGDSAAVPRDDPWPTVAGMCRTWLAGLGALGDAAGLTRAELARRTGVAATRISEYARPRPGRADPANMTLRTARALARALGVTIDALYDTMAMRIPENGPTARQAGTSDPARRA</sequence>
<dbReference type="RefSeq" id="WP_032743305.1">
    <property type="nucleotide sequence ID" value="NZ_FNRW01000005.1"/>
</dbReference>
<dbReference type="AlphaFoldDB" id="A0A151C5C4"/>
<reference evidence="3 6" key="2">
    <citation type="submission" date="2018-08" db="EMBL/GenBank/DDBJ databases">
        <title>A genome reference for cultivated species of the human gut microbiota.</title>
        <authorList>
            <person name="Zou Y."/>
            <person name="Xue W."/>
            <person name="Luo G."/>
        </authorList>
    </citation>
    <scope>NUCLEOTIDE SEQUENCE [LARGE SCALE GENOMIC DNA]</scope>
    <source>
        <strain evidence="3 6">AF11-12</strain>
    </source>
</reference>
<protein>
    <submittedName>
        <fullName evidence="4">DNA-binding transcriptional regulator, XRE-family HTH domain</fullName>
    </submittedName>
    <submittedName>
        <fullName evidence="3">XRE family transcriptional regulator</fullName>
    </submittedName>
</protein>
<keyword evidence="4" id="KW-0238">DNA-binding</keyword>
<evidence type="ECO:0000313" key="3">
    <source>
        <dbReference type="EMBL" id="RGW62664.1"/>
    </source>
</evidence>
<proteinExistence type="predicted"/>
<evidence type="ECO:0000313" key="6">
    <source>
        <dbReference type="Proteomes" id="UP000265775"/>
    </source>
</evidence>
<evidence type="ECO:0000256" key="1">
    <source>
        <dbReference type="SAM" id="MobiDB-lite"/>
    </source>
</evidence>
<dbReference type="Proteomes" id="UP000182842">
    <property type="component" value="Unassembled WGS sequence"/>
</dbReference>
<dbReference type="GO" id="GO:0003677">
    <property type="term" value="F:DNA binding"/>
    <property type="evidence" value="ECO:0007669"/>
    <property type="project" value="UniProtKB-KW"/>
</dbReference>
<dbReference type="CDD" id="cd00093">
    <property type="entry name" value="HTH_XRE"/>
    <property type="match status" value="1"/>
</dbReference>
<evidence type="ECO:0000313" key="5">
    <source>
        <dbReference type="Proteomes" id="UP000182842"/>
    </source>
</evidence>
<evidence type="ECO:0000259" key="2">
    <source>
        <dbReference type="PROSITE" id="PS50943"/>
    </source>
</evidence>
<dbReference type="InterPro" id="IPR001387">
    <property type="entry name" value="Cro/C1-type_HTH"/>
</dbReference>
<evidence type="ECO:0000313" key="4">
    <source>
        <dbReference type="EMBL" id="SEB64010.1"/>
    </source>
</evidence>
<dbReference type="SUPFAM" id="SSF47413">
    <property type="entry name" value="lambda repressor-like DNA-binding domains"/>
    <property type="match status" value="1"/>
</dbReference>
<dbReference type="InterPro" id="IPR010982">
    <property type="entry name" value="Lambda_DNA-bd_dom_sf"/>
</dbReference>
<dbReference type="EMBL" id="FNRW01000005">
    <property type="protein sequence ID" value="SEB64010.1"/>
    <property type="molecule type" value="Genomic_DNA"/>
</dbReference>
<accession>A0A151C5C4</accession>
<dbReference type="PROSITE" id="PS50943">
    <property type="entry name" value="HTH_CROC1"/>
    <property type="match status" value="1"/>
</dbReference>
<organism evidence="3 6">
    <name type="scientific">Bifidobacterium longum</name>
    <dbReference type="NCBI Taxonomy" id="216816"/>
    <lineage>
        <taxon>Bacteria</taxon>
        <taxon>Bacillati</taxon>
        <taxon>Actinomycetota</taxon>
        <taxon>Actinomycetes</taxon>
        <taxon>Bifidobacteriales</taxon>
        <taxon>Bifidobacteriaceae</taxon>
        <taxon>Bifidobacterium</taxon>
    </lineage>
</organism>
<dbReference type="Proteomes" id="UP000265775">
    <property type="component" value="Unassembled WGS sequence"/>
</dbReference>
<gene>
    <name evidence="3" type="ORF">DWV59_12030</name>
    <name evidence="4" type="ORF">SAMN04489748_1628</name>
</gene>
<feature type="region of interest" description="Disordered" evidence="1">
    <location>
        <begin position="58"/>
        <end position="81"/>
    </location>
</feature>
<comment type="caution">
    <text evidence="3">The sequence shown here is derived from an EMBL/GenBank/DDBJ whole genome shotgun (WGS) entry which is preliminary data.</text>
</comment>
<dbReference type="EMBL" id="QSAR01000027">
    <property type="protein sequence ID" value="RGW62664.1"/>
    <property type="molecule type" value="Genomic_DNA"/>
</dbReference>
<dbReference type="GeneID" id="69578239"/>
<name>A0A151C5C4_BIFLN</name>
<feature type="domain" description="HTH cro/C1-type" evidence="2">
    <location>
        <begin position="102"/>
        <end position="156"/>
    </location>
</feature>
<dbReference type="SMART" id="SM00530">
    <property type="entry name" value="HTH_XRE"/>
    <property type="match status" value="1"/>
</dbReference>
<reference evidence="4 5" key="1">
    <citation type="submission" date="2016-10" db="EMBL/GenBank/DDBJ databases">
        <authorList>
            <person name="Varghese N."/>
            <person name="Submissions S."/>
        </authorList>
    </citation>
    <scope>NUCLEOTIDE SEQUENCE [LARGE SCALE GENOMIC DNA]</scope>
    <source>
        <strain evidence="4 5">DSM 20219</strain>
    </source>
</reference>
<dbReference type="Gene3D" id="1.10.260.40">
    <property type="entry name" value="lambda repressor-like DNA-binding domains"/>
    <property type="match status" value="1"/>
</dbReference>